<reference evidence="3" key="1">
    <citation type="journal article" date="2020" name="Nat. Commun.">
        <title>Genome assembly of wild tea tree DASZ reveals pedigree and selection history of tea varieties.</title>
        <authorList>
            <person name="Zhang W."/>
            <person name="Zhang Y."/>
            <person name="Qiu H."/>
            <person name="Guo Y."/>
            <person name="Wan H."/>
            <person name="Zhang X."/>
            <person name="Scossa F."/>
            <person name="Alseekh S."/>
            <person name="Zhang Q."/>
            <person name="Wang P."/>
            <person name="Xu L."/>
            <person name="Schmidt M.H."/>
            <person name="Jia X."/>
            <person name="Li D."/>
            <person name="Zhu A."/>
            <person name="Guo F."/>
            <person name="Chen W."/>
            <person name="Ni D."/>
            <person name="Usadel B."/>
            <person name="Fernie A.R."/>
            <person name="Wen W."/>
        </authorList>
    </citation>
    <scope>NUCLEOTIDE SEQUENCE [LARGE SCALE GENOMIC DNA]</scope>
    <source>
        <strain evidence="3">cv. G240</strain>
    </source>
</reference>
<comment type="caution">
    <text evidence="2">The sequence shown here is derived from an EMBL/GenBank/DDBJ whole genome shotgun (WGS) entry which is preliminary data.</text>
</comment>
<proteinExistence type="predicted"/>
<name>A0A7J7GW57_CAMSI</name>
<evidence type="ECO:0000313" key="2">
    <source>
        <dbReference type="EMBL" id="KAF5944687.1"/>
    </source>
</evidence>
<feature type="region of interest" description="Disordered" evidence="1">
    <location>
        <begin position="35"/>
        <end position="63"/>
    </location>
</feature>
<protein>
    <submittedName>
        <fullName evidence="2">Uncharacterized protein</fullName>
    </submittedName>
</protein>
<reference evidence="2 3" key="2">
    <citation type="submission" date="2020-07" db="EMBL/GenBank/DDBJ databases">
        <title>Genome assembly of wild tea tree DASZ reveals pedigree and selection history of tea varieties.</title>
        <authorList>
            <person name="Zhang W."/>
        </authorList>
    </citation>
    <scope>NUCLEOTIDE SEQUENCE [LARGE SCALE GENOMIC DNA]</scope>
    <source>
        <strain evidence="3">cv. G240</strain>
        <tissue evidence="2">Leaf</tissue>
    </source>
</reference>
<dbReference type="GO" id="GO:0006950">
    <property type="term" value="P:response to stress"/>
    <property type="evidence" value="ECO:0007669"/>
    <property type="project" value="TreeGrafter"/>
</dbReference>
<dbReference type="InterPro" id="IPR004926">
    <property type="entry name" value="LEA_3a"/>
</dbReference>
<evidence type="ECO:0000256" key="1">
    <source>
        <dbReference type="SAM" id="MobiDB-lite"/>
    </source>
</evidence>
<accession>A0A7J7GW57</accession>
<dbReference type="PANTHER" id="PTHR33509:SF5">
    <property type="entry name" value="PROTEIN SENESCENCE-ASSOCIATED GENE 21, MITOCHONDRIAL"/>
    <property type="match status" value="1"/>
</dbReference>
<gene>
    <name evidence="2" type="ORF">HYC85_018764</name>
</gene>
<evidence type="ECO:0000313" key="3">
    <source>
        <dbReference type="Proteomes" id="UP000593564"/>
    </source>
</evidence>
<keyword evidence="3" id="KW-1185">Reference proteome</keyword>
<dbReference type="Pfam" id="PF03242">
    <property type="entry name" value="LEA_3a"/>
    <property type="match status" value="1"/>
</dbReference>
<sequence length="126" mass="13678">MARHLSSSVKFLTPSVANGISLSINLRAKGYAAASLSRSLSPSQGEEQAAESGGDEGRSIDRVVDTVEEKDVVIPHSHSQVFGSTTTSWAPDPLTGYYRPVDRAAQINSVDQREMFLTHKEIKHPN</sequence>
<dbReference type="AlphaFoldDB" id="A0A7J7GW57"/>
<dbReference type="Proteomes" id="UP000593564">
    <property type="component" value="Unassembled WGS sequence"/>
</dbReference>
<dbReference type="GO" id="GO:0005739">
    <property type="term" value="C:mitochondrion"/>
    <property type="evidence" value="ECO:0007669"/>
    <property type="project" value="TreeGrafter"/>
</dbReference>
<organism evidence="2 3">
    <name type="scientific">Camellia sinensis</name>
    <name type="common">Tea plant</name>
    <name type="synonym">Thea sinensis</name>
    <dbReference type="NCBI Taxonomy" id="4442"/>
    <lineage>
        <taxon>Eukaryota</taxon>
        <taxon>Viridiplantae</taxon>
        <taxon>Streptophyta</taxon>
        <taxon>Embryophyta</taxon>
        <taxon>Tracheophyta</taxon>
        <taxon>Spermatophyta</taxon>
        <taxon>Magnoliopsida</taxon>
        <taxon>eudicotyledons</taxon>
        <taxon>Gunneridae</taxon>
        <taxon>Pentapetalae</taxon>
        <taxon>asterids</taxon>
        <taxon>Ericales</taxon>
        <taxon>Theaceae</taxon>
        <taxon>Camellia</taxon>
    </lineage>
</organism>
<dbReference type="EMBL" id="JACBKZ010000008">
    <property type="protein sequence ID" value="KAF5944687.1"/>
    <property type="molecule type" value="Genomic_DNA"/>
</dbReference>
<dbReference type="PANTHER" id="PTHR33509">
    <property type="entry name" value="LATE EMBRYOGENIS ABUNDANT PROTEIN 2-RELATED"/>
    <property type="match status" value="1"/>
</dbReference>